<gene>
    <name evidence="15" type="ORF">PG996_011934</name>
</gene>
<evidence type="ECO:0000256" key="6">
    <source>
        <dbReference type="ARBA" id="ARBA00022723"/>
    </source>
</evidence>
<reference evidence="15 16" key="1">
    <citation type="submission" date="2023-01" db="EMBL/GenBank/DDBJ databases">
        <title>Analysis of 21 Apiospora genomes using comparative genomics revels a genus with tremendous synthesis potential of carbohydrate active enzymes and secondary metabolites.</title>
        <authorList>
            <person name="Sorensen T."/>
        </authorList>
    </citation>
    <scope>NUCLEOTIDE SEQUENCE [LARGE SCALE GENOMIC DNA]</scope>
    <source>
        <strain evidence="15 16">CBS 83171</strain>
    </source>
</reference>
<proteinExistence type="inferred from homology"/>
<evidence type="ECO:0000313" key="16">
    <source>
        <dbReference type="Proteomes" id="UP001446871"/>
    </source>
</evidence>
<evidence type="ECO:0000313" key="15">
    <source>
        <dbReference type="EMBL" id="KAK8052633.1"/>
    </source>
</evidence>
<keyword evidence="6" id="KW-0479">Metal-binding</keyword>
<dbReference type="InterPro" id="IPR019833">
    <property type="entry name" value="Mn/Fe_SOD_BS"/>
</dbReference>
<keyword evidence="9" id="KW-0560">Oxidoreductase</keyword>
<evidence type="ECO:0000256" key="7">
    <source>
        <dbReference type="ARBA" id="ARBA00022827"/>
    </source>
</evidence>
<evidence type="ECO:0000256" key="2">
    <source>
        <dbReference type="ARBA" id="ARBA00004924"/>
    </source>
</evidence>
<evidence type="ECO:0000256" key="12">
    <source>
        <dbReference type="SAM" id="MobiDB-lite"/>
    </source>
</evidence>
<comment type="catalytic activity">
    <reaction evidence="11">
        <text>L-ornithine + NADH + O2 = N(5)-hydroxy-L-ornithine + NAD(+) + H2O</text>
        <dbReference type="Rhea" id="RHEA:41512"/>
        <dbReference type="ChEBI" id="CHEBI:15377"/>
        <dbReference type="ChEBI" id="CHEBI:15379"/>
        <dbReference type="ChEBI" id="CHEBI:46911"/>
        <dbReference type="ChEBI" id="CHEBI:57540"/>
        <dbReference type="ChEBI" id="CHEBI:57945"/>
        <dbReference type="ChEBI" id="CHEBI:78275"/>
        <dbReference type="EC" id="1.14.13.196"/>
    </reaction>
</comment>
<evidence type="ECO:0000259" key="14">
    <source>
        <dbReference type="Pfam" id="PF02777"/>
    </source>
</evidence>
<evidence type="ECO:0000259" key="13">
    <source>
        <dbReference type="Pfam" id="PF00081"/>
    </source>
</evidence>
<feature type="region of interest" description="Disordered" evidence="12">
    <location>
        <begin position="1"/>
        <end position="31"/>
    </location>
</feature>
<dbReference type="SUPFAM" id="SSF54719">
    <property type="entry name" value="Fe,Mn superoxide dismutase (SOD), C-terminal domain"/>
    <property type="match status" value="1"/>
</dbReference>
<evidence type="ECO:0000256" key="4">
    <source>
        <dbReference type="ARBA" id="ARBA00008714"/>
    </source>
</evidence>
<evidence type="ECO:0000256" key="10">
    <source>
        <dbReference type="ARBA" id="ARBA00047598"/>
    </source>
</evidence>
<evidence type="ECO:0000256" key="1">
    <source>
        <dbReference type="ARBA" id="ARBA00001974"/>
    </source>
</evidence>
<dbReference type="InterPro" id="IPR001189">
    <property type="entry name" value="Mn/Fe_SOD"/>
</dbReference>
<dbReference type="InterPro" id="IPR036314">
    <property type="entry name" value="SOD_C_sf"/>
</dbReference>
<dbReference type="InterPro" id="IPR036324">
    <property type="entry name" value="Mn/Fe_SOD_N_sf"/>
</dbReference>
<dbReference type="Gene3D" id="1.10.287.990">
    <property type="entry name" value="Fe,Mn superoxide dismutase (SOD) domain"/>
    <property type="match status" value="1"/>
</dbReference>
<organism evidence="15 16">
    <name type="scientific">Apiospora saccharicola</name>
    <dbReference type="NCBI Taxonomy" id="335842"/>
    <lineage>
        <taxon>Eukaryota</taxon>
        <taxon>Fungi</taxon>
        <taxon>Dikarya</taxon>
        <taxon>Ascomycota</taxon>
        <taxon>Pezizomycotina</taxon>
        <taxon>Sordariomycetes</taxon>
        <taxon>Xylariomycetidae</taxon>
        <taxon>Amphisphaeriales</taxon>
        <taxon>Apiosporaceae</taxon>
        <taxon>Apiospora</taxon>
    </lineage>
</organism>
<evidence type="ECO:0000256" key="9">
    <source>
        <dbReference type="ARBA" id="ARBA00023002"/>
    </source>
</evidence>
<accession>A0ABR1U156</accession>
<dbReference type="PANTHER" id="PTHR42802:SF1">
    <property type="entry name" value="L-ORNITHINE N(5)-MONOOXYGENASE"/>
    <property type="match status" value="1"/>
</dbReference>
<evidence type="ECO:0008006" key="17">
    <source>
        <dbReference type="Google" id="ProtNLM"/>
    </source>
</evidence>
<feature type="domain" description="Manganese/iron superoxide dismutase N-terminal" evidence="13">
    <location>
        <begin position="578"/>
        <end position="677"/>
    </location>
</feature>
<dbReference type="InterPro" id="IPR036188">
    <property type="entry name" value="FAD/NAD-bd_sf"/>
</dbReference>
<comment type="caution">
    <text evidence="15">The sequence shown here is derived from an EMBL/GenBank/DDBJ whole genome shotgun (WGS) entry which is preliminary data.</text>
</comment>
<dbReference type="SUPFAM" id="SSF51905">
    <property type="entry name" value="FAD/NAD(P)-binding domain"/>
    <property type="match status" value="2"/>
</dbReference>
<name>A0ABR1U156_9PEZI</name>
<keyword evidence="5" id="KW-0285">Flavoprotein</keyword>
<dbReference type="PANTHER" id="PTHR42802">
    <property type="entry name" value="MONOOXYGENASE"/>
    <property type="match status" value="1"/>
</dbReference>
<feature type="domain" description="Manganese/iron superoxide dismutase C-terminal" evidence="14">
    <location>
        <begin position="692"/>
        <end position="803"/>
    </location>
</feature>
<keyword evidence="16" id="KW-1185">Reference proteome</keyword>
<dbReference type="EMBL" id="JAQQWM010000008">
    <property type="protein sequence ID" value="KAK8052633.1"/>
    <property type="molecule type" value="Genomic_DNA"/>
</dbReference>
<sequence length="814" mass="88975">MSPNSLVGSHIDGPPSANGHHSSEQPAMSTHLQATSADEVHDLICVGFGPASLAVAVALHDSMASGSRSASSSSPSPPKVLFLEKQTRFAWHAGMLLPGAKMQISFMKDMATLRDPRSHFTFLNFVHEKKRLIDFINLNTFLPARVEYEEYLRWCADHFRHVVQYGREVQSVTPVPSSNGNGGPVSVFEVTSRNAQSGMATTYRAKNVIMAIGGQPSIPRGLPANHPRIIHSSQYAHLVPKILTQSTAPYRVAVIGGGQSGAEIFNNIQKLYPNSRTHLIMRSEFLKPSDDSPFVNSIFNPAFIDDLYPRSADGRSALLKDARSTNYGVVRLELIEALYEHMYEQRRELGPDERAWPHRIHGATEVTGLAGDSNQKDGSLRLRTRSLRDAGEETVLDVDLVIAATGYQRSQHLTMMQKVAPLLPRQPQGGKLTAADVQVRRDYGVEFAPGKVAKGSGIWLQGCNEKTHGLSDTLLSVLATRSGEIVESIFGEGQEKTIKSPVQPTSTNHLFQLICDHGAANHNPLLPQQQRRLPLYLIAAALPVLLGAVFLVRPETFPFLSPSDNAAATFPPATTGPHSLPALPYSYDALEPYFDKETMEIHHARHHQTYVNNLNAALSQLSSSSSDEKAVSTAELSTLSIEDLVQNLDKLPAGPQRTALRNAAGGHMNHSLFWRLLQKGTSLQTASGSPSSLQTALETSFGDLETFRAQFEKAAAAVFGSGWAWLVLDTSSSSEKGVLKIVTTANQDSPLMSADLCPTPGCGSGAPILGLDVWEHAYYLKFQNRRPDYIKAFWEVVNWDEASRLYENAIAKAN</sequence>
<dbReference type="InterPro" id="IPR019831">
    <property type="entry name" value="Mn/Fe_SOD_N"/>
</dbReference>
<dbReference type="Gene3D" id="3.50.50.60">
    <property type="entry name" value="FAD/NAD(P)-binding domain"/>
    <property type="match status" value="1"/>
</dbReference>
<evidence type="ECO:0000256" key="11">
    <source>
        <dbReference type="ARBA" id="ARBA00049248"/>
    </source>
</evidence>
<evidence type="ECO:0000256" key="5">
    <source>
        <dbReference type="ARBA" id="ARBA00022630"/>
    </source>
</evidence>
<dbReference type="InterPro" id="IPR025700">
    <property type="entry name" value="Lys/Orn_oxygenase"/>
</dbReference>
<dbReference type="SUPFAM" id="SSF46609">
    <property type="entry name" value="Fe,Mn superoxide dismutase (SOD), N-terminal domain"/>
    <property type="match status" value="1"/>
</dbReference>
<evidence type="ECO:0000256" key="8">
    <source>
        <dbReference type="ARBA" id="ARBA00022857"/>
    </source>
</evidence>
<protein>
    <recommendedName>
        <fullName evidence="17">Superoxide dismutase</fullName>
    </recommendedName>
</protein>
<dbReference type="InterPro" id="IPR019832">
    <property type="entry name" value="Mn/Fe_SOD_C"/>
</dbReference>
<comment type="pathway">
    <text evidence="2">Siderophore biosynthesis.</text>
</comment>
<dbReference type="PRINTS" id="PR01703">
    <property type="entry name" value="MNSODISMTASE"/>
</dbReference>
<comment type="catalytic activity">
    <reaction evidence="10">
        <text>L-ornithine + NADPH + O2 = N(5)-hydroxy-L-ornithine + NADP(+) + H2O</text>
        <dbReference type="Rhea" id="RHEA:41508"/>
        <dbReference type="ChEBI" id="CHEBI:15377"/>
        <dbReference type="ChEBI" id="CHEBI:15379"/>
        <dbReference type="ChEBI" id="CHEBI:46911"/>
        <dbReference type="ChEBI" id="CHEBI:57783"/>
        <dbReference type="ChEBI" id="CHEBI:58349"/>
        <dbReference type="ChEBI" id="CHEBI:78275"/>
        <dbReference type="EC" id="1.14.13.196"/>
    </reaction>
</comment>
<dbReference type="Gene3D" id="3.55.40.20">
    <property type="entry name" value="Iron/manganese superoxide dismutase, C-terminal domain"/>
    <property type="match status" value="1"/>
</dbReference>
<dbReference type="PROSITE" id="PS00088">
    <property type="entry name" value="SOD_MN"/>
    <property type="match status" value="1"/>
</dbReference>
<dbReference type="Pfam" id="PF02777">
    <property type="entry name" value="Sod_Fe_C"/>
    <property type="match status" value="1"/>
</dbReference>
<dbReference type="Pfam" id="PF00081">
    <property type="entry name" value="Sod_Fe_N"/>
    <property type="match status" value="1"/>
</dbReference>
<comment type="cofactor">
    <cofactor evidence="1">
        <name>FAD</name>
        <dbReference type="ChEBI" id="CHEBI:57692"/>
    </cofactor>
</comment>
<comment type="similarity">
    <text evidence="4">Belongs to the iron/manganese superoxide dismutase family.</text>
</comment>
<comment type="similarity">
    <text evidence="3">Belongs to the lysine N(6)-hydroxylase/L-ornithine N(5)-oxygenase family.</text>
</comment>
<evidence type="ECO:0000256" key="3">
    <source>
        <dbReference type="ARBA" id="ARBA00007588"/>
    </source>
</evidence>
<keyword evidence="7" id="KW-0274">FAD</keyword>
<dbReference type="Pfam" id="PF13434">
    <property type="entry name" value="Lys_Orn_oxgnase"/>
    <property type="match status" value="1"/>
</dbReference>
<dbReference type="Proteomes" id="UP001446871">
    <property type="component" value="Unassembled WGS sequence"/>
</dbReference>
<keyword evidence="8" id="KW-0521">NADP</keyword>